<feature type="transmembrane region" description="Helical" evidence="2">
    <location>
        <begin position="42"/>
        <end position="63"/>
    </location>
</feature>
<sequence>MWMCITADVGEKRNRGRPSGRPFACGSARGARQGGMRPTPRLWLIDSARTLALLGMAAFHLVFDLQMFGFVPPGTAVTGFFYYHARIVAGSFLFLAGMGLWLAHGQGIRWPAFWRRWGMIVLAAALVSLATRIAMPDYWIFFGILHSIAAASLLGLMFLRLPGMVNLALGLVVIWAAWPLPALLEWQAPALRFLGLTTLPTYTMDFEPLVPWFGPFLAGMGIARLITPALPRLAQIAPARLGWLAWPGRHSLAVYLIHQPVLISLVWLASQFLR</sequence>
<gene>
    <name evidence="4" type="ORF">D2N39_10225</name>
</gene>
<evidence type="ECO:0000256" key="2">
    <source>
        <dbReference type="SAM" id="Phobius"/>
    </source>
</evidence>
<keyword evidence="2" id="KW-0812">Transmembrane</keyword>
<feature type="transmembrane region" description="Helical" evidence="2">
    <location>
        <begin position="114"/>
        <end position="133"/>
    </location>
</feature>
<proteinExistence type="predicted"/>
<dbReference type="AlphaFoldDB" id="A0A398BR92"/>
<name>A0A398BR92_9RHOB</name>
<keyword evidence="2" id="KW-0472">Membrane</keyword>
<reference evidence="4 5" key="1">
    <citation type="submission" date="2018-09" db="EMBL/GenBank/DDBJ databases">
        <title>Gemmobacter lutimaris sp. nov., a marine bacterium isolated from tidal flat.</title>
        <authorList>
            <person name="Lee D.W."/>
            <person name="Yoo Y."/>
            <person name="Kim J.-J."/>
            <person name="Kim B.S."/>
        </authorList>
    </citation>
    <scope>NUCLEOTIDE SEQUENCE [LARGE SCALE GENOMIC DNA]</scope>
    <source>
        <strain evidence="4 5">YJ-T1-11</strain>
    </source>
</reference>
<feature type="region of interest" description="Disordered" evidence="1">
    <location>
        <begin position="12"/>
        <end position="36"/>
    </location>
</feature>
<keyword evidence="2" id="KW-1133">Transmembrane helix</keyword>
<feature type="transmembrane region" description="Helical" evidence="2">
    <location>
        <begin position="166"/>
        <end position="184"/>
    </location>
</feature>
<evidence type="ECO:0000313" key="5">
    <source>
        <dbReference type="Proteomes" id="UP000266649"/>
    </source>
</evidence>
<feature type="transmembrane region" description="Helical" evidence="2">
    <location>
        <begin position="83"/>
        <end position="102"/>
    </location>
</feature>
<protein>
    <submittedName>
        <fullName evidence="4">DUF1624 domain-containing protein</fullName>
    </submittedName>
</protein>
<dbReference type="Proteomes" id="UP000266649">
    <property type="component" value="Unassembled WGS sequence"/>
</dbReference>
<feature type="transmembrane region" description="Helical" evidence="2">
    <location>
        <begin position="209"/>
        <end position="231"/>
    </location>
</feature>
<evidence type="ECO:0000259" key="3">
    <source>
        <dbReference type="Pfam" id="PF07786"/>
    </source>
</evidence>
<evidence type="ECO:0000256" key="1">
    <source>
        <dbReference type="SAM" id="MobiDB-lite"/>
    </source>
</evidence>
<evidence type="ECO:0000313" key="4">
    <source>
        <dbReference type="EMBL" id="RID92264.1"/>
    </source>
</evidence>
<dbReference type="EMBL" id="QXXQ01000004">
    <property type="protein sequence ID" value="RID92264.1"/>
    <property type="molecule type" value="Genomic_DNA"/>
</dbReference>
<comment type="caution">
    <text evidence="4">The sequence shown here is derived from an EMBL/GenBank/DDBJ whole genome shotgun (WGS) entry which is preliminary data.</text>
</comment>
<feature type="domain" description="Heparan-alpha-glucosaminide N-acetyltransferase catalytic" evidence="3">
    <location>
        <begin position="41"/>
        <end position="260"/>
    </location>
</feature>
<keyword evidence="5" id="KW-1185">Reference proteome</keyword>
<organism evidence="4 5">
    <name type="scientific">Gemmobacter lutimaris</name>
    <dbReference type="NCBI Taxonomy" id="2306023"/>
    <lineage>
        <taxon>Bacteria</taxon>
        <taxon>Pseudomonadati</taxon>
        <taxon>Pseudomonadota</taxon>
        <taxon>Alphaproteobacteria</taxon>
        <taxon>Rhodobacterales</taxon>
        <taxon>Paracoccaceae</taxon>
        <taxon>Gemmobacter</taxon>
    </lineage>
</organism>
<feature type="transmembrane region" description="Helical" evidence="2">
    <location>
        <begin position="139"/>
        <end position="159"/>
    </location>
</feature>
<dbReference type="InterPro" id="IPR012429">
    <property type="entry name" value="HGSNAT_cat"/>
</dbReference>
<feature type="transmembrane region" description="Helical" evidence="2">
    <location>
        <begin position="252"/>
        <end position="273"/>
    </location>
</feature>
<dbReference type="Pfam" id="PF07786">
    <property type="entry name" value="HGSNAT_cat"/>
    <property type="match status" value="1"/>
</dbReference>
<accession>A0A398BR92</accession>